<proteinExistence type="inferred from homology"/>
<dbReference type="Proteomes" id="UP001287286">
    <property type="component" value="Unassembled WGS sequence"/>
</dbReference>
<dbReference type="EMBL" id="JAWRVI010000036">
    <property type="protein sequence ID" value="KAK4086983.1"/>
    <property type="molecule type" value="Genomic_DNA"/>
</dbReference>
<sequence>MGSSARKKAEKKKDFQVDPVPLLNSSANTDIWQKPKYKVGKDKPKASNFTDTSFKAKSIVMGHQSLSTDAPDVVQQFKHTLSLASSSRSDKQRRESLAYLTSQLSSEPPTNPVGTHAILAKLLPLISDSSTPVRAQLLKLLRTLPQDEVKHSIEHAVMYIRAGMTHLSSDISNDALGVMEWLLEVADDELVTCPGGWVKTLNTFCAMMGWAVATSKSGWTSGARGTLKAKDAQTLARQIAALSKFLGAGLKNEDVGETGSTEYWDNLYRIPRAPNAFDYLNLSGARRDEEGEMYSSREARQQVFSRRFLDPMMKGLDKAKKEGGATGRAASTLEQTLLDGMQDFEPSTAMDTQDLLDLCPQLRQVKDGSRHGCQHVCSLVAAEADAPRADQVATRHIKPGTSFASRKVEASMRAAPSMRRSVCVFGLAAVVPRRH</sequence>
<comment type="subunit">
    <text evidence="5">Component of the RIX1 complex.</text>
</comment>
<reference evidence="9" key="1">
    <citation type="submission" date="2015-05" db="EMBL/GenBank/DDBJ databases">
        <authorList>
            <person name="Wang D.B."/>
            <person name="Wang M."/>
        </authorList>
    </citation>
    <scope>NUCLEOTIDE SEQUENCE</scope>
    <source>
        <strain evidence="9">36-1</strain>
    </source>
</reference>
<dbReference type="SUPFAM" id="SSF48371">
    <property type="entry name" value="ARM repeat"/>
    <property type="match status" value="1"/>
</dbReference>
<comment type="similarity">
    <text evidence="3 5">Belongs to the IPI1/TEX10 family.</text>
</comment>
<feature type="compositionally biased region" description="Basic residues" evidence="6">
    <location>
        <begin position="1"/>
        <end position="10"/>
    </location>
</feature>
<feature type="region of interest" description="Disordered" evidence="6">
    <location>
        <begin position="1"/>
        <end position="23"/>
    </location>
</feature>
<evidence type="ECO:0000256" key="6">
    <source>
        <dbReference type="SAM" id="MobiDB-lite"/>
    </source>
</evidence>
<evidence type="ECO:0000313" key="8">
    <source>
        <dbReference type="EMBL" id="KAK4086983.1"/>
    </source>
</evidence>
<feature type="domain" description="Pre-rRNA-processing protein Ipi1 N-terminal" evidence="7">
    <location>
        <begin position="148"/>
        <end position="246"/>
    </location>
</feature>
<dbReference type="Pfam" id="PF12333">
    <property type="entry name" value="Ipi1_N"/>
    <property type="match status" value="1"/>
</dbReference>
<keyword evidence="4 5" id="KW-0539">Nucleus</keyword>
<name>A0A2U3E9Q7_PURLI</name>
<evidence type="ECO:0000313" key="10">
    <source>
        <dbReference type="Proteomes" id="UP000245956"/>
    </source>
</evidence>
<comment type="subcellular location">
    <subcellularLocation>
        <location evidence="2 5">Nucleus</location>
    </subcellularLocation>
</comment>
<dbReference type="GO" id="GO:0005634">
    <property type="term" value="C:nucleus"/>
    <property type="evidence" value="ECO:0007669"/>
    <property type="project" value="UniProtKB-SubCell"/>
</dbReference>
<dbReference type="InterPro" id="IPR024679">
    <property type="entry name" value="Ipi1_N"/>
</dbReference>
<evidence type="ECO:0000256" key="2">
    <source>
        <dbReference type="ARBA" id="ARBA00004123"/>
    </source>
</evidence>
<protein>
    <recommendedName>
        <fullName evidence="5">Pre-rRNA-processing protein</fullName>
    </recommendedName>
</protein>
<keyword evidence="5" id="KW-0690">Ribosome biogenesis</keyword>
<reference evidence="8 11" key="4">
    <citation type="journal article" date="2024" name="Microbiol. Resour. Announc.">
        <title>Genome annotations for the ascomycete fungi Trichoderma harzianum, Trichoderma aggressivum, and Purpureocillium lilacinum.</title>
        <authorList>
            <person name="Beijen E.P.W."/>
            <person name="Ohm R.A."/>
        </authorList>
    </citation>
    <scope>NUCLEOTIDE SEQUENCE [LARGE SCALE GENOMIC DNA]</scope>
    <source>
        <strain evidence="8 11">CBS 150709</strain>
    </source>
</reference>
<dbReference type="AlphaFoldDB" id="A0A2U3E9Q7"/>
<evidence type="ECO:0000256" key="3">
    <source>
        <dbReference type="ARBA" id="ARBA00006427"/>
    </source>
</evidence>
<evidence type="ECO:0000313" key="11">
    <source>
        <dbReference type="Proteomes" id="UP001287286"/>
    </source>
</evidence>
<dbReference type="GO" id="GO:0120330">
    <property type="term" value="C:rixosome complex"/>
    <property type="evidence" value="ECO:0007669"/>
    <property type="project" value="UniProtKB-UniRule"/>
</dbReference>
<dbReference type="InterPro" id="IPR016024">
    <property type="entry name" value="ARM-type_fold"/>
</dbReference>
<reference evidence="9 10" key="2">
    <citation type="journal article" date="2016" name="Front. Microbiol.">
        <title>Genome and transcriptome sequences reveal the specific parasitism of the nematophagous Purpureocillium lilacinum 36-1.</title>
        <authorList>
            <person name="Xie J."/>
            <person name="Li S."/>
            <person name="Mo C."/>
            <person name="Xiao X."/>
            <person name="Peng D."/>
            <person name="Wang G."/>
            <person name="Xiao Y."/>
        </authorList>
    </citation>
    <scope>NUCLEOTIDE SEQUENCE [LARGE SCALE GENOMIC DNA]</scope>
    <source>
        <strain evidence="9 10">36-1</strain>
    </source>
</reference>
<dbReference type="EMBL" id="LCWV01000008">
    <property type="protein sequence ID" value="PWI71237.1"/>
    <property type="molecule type" value="Genomic_DNA"/>
</dbReference>
<keyword evidence="11" id="KW-1185">Reference proteome</keyword>
<comment type="function">
    <text evidence="1 5">Component of the RIX1 complex required for processing of ITS2 sequences from 35S pre-rRNA.</text>
</comment>
<dbReference type="PANTHER" id="PTHR16056:SF2">
    <property type="entry name" value="TESTIS-EXPRESSED PROTEIN 10"/>
    <property type="match status" value="1"/>
</dbReference>
<dbReference type="PANTHER" id="PTHR16056">
    <property type="entry name" value="REGULATOR OF MICROTUBULE DYNAMICS PROTEIN"/>
    <property type="match status" value="1"/>
</dbReference>
<evidence type="ECO:0000259" key="7">
    <source>
        <dbReference type="Pfam" id="PF12333"/>
    </source>
</evidence>
<reference evidence="8" key="3">
    <citation type="submission" date="2023-11" db="EMBL/GenBank/DDBJ databases">
        <authorList>
            <person name="Beijen E."/>
            <person name="Ohm R.A."/>
        </authorList>
    </citation>
    <scope>NUCLEOTIDE SEQUENCE</scope>
    <source>
        <strain evidence="8">CBS 150709</strain>
    </source>
</reference>
<comment type="caution">
    <text evidence="9">The sequence shown here is derived from an EMBL/GenBank/DDBJ whole genome shotgun (WGS) entry which is preliminary data.</text>
</comment>
<organism evidence="9 10">
    <name type="scientific">Purpureocillium lilacinum</name>
    <name type="common">Paecilomyces lilacinus</name>
    <dbReference type="NCBI Taxonomy" id="33203"/>
    <lineage>
        <taxon>Eukaryota</taxon>
        <taxon>Fungi</taxon>
        <taxon>Dikarya</taxon>
        <taxon>Ascomycota</taxon>
        <taxon>Pezizomycotina</taxon>
        <taxon>Sordariomycetes</taxon>
        <taxon>Hypocreomycetidae</taxon>
        <taxon>Hypocreales</taxon>
        <taxon>Ophiocordycipitaceae</taxon>
        <taxon>Purpureocillium</taxon>
    </lineage>
</organism>
<evidence type="ECO:0000256" key="1">
    <source>
        <dbReference type="ARBA" id="ARBA00002355"/>
    </source>
</evidence>
<dbReference type="GO" id="GO:0006364">
    <property type="term" value="P:rRNA processing"/>
    <property type="evidence" value="ECO:0007669"/>
    <property type="project" value="UniProtKB-UniRule"/>
</dbReference>
<evidence type="ECO:0000256" key="5">
    <source>
        <dbReference type="RuleBase" id="RU368021"/>
    </source>
</evidence>
<gene>
    <name evidence="9" type="ORF">PCL_12605</name>
    <name evidence="8" type="ORF">Purlil1_8717</name>
</gene>
<evidence type="ECO:0000313" key="9">
    <source>
        <dbReference type="EMBL" id="PWI71237.1"/>
    </source>
</evidence>
<evidence type="ECO:0000256" key="4">
    <source>
        <dbReference type="ARBA" id="ARBA00023242"/>
    </source>
</evidence>
<dbReference type="Proteomes" id="UP000245956">
    <property type="component" value="Unassembled WGS sequence"/>
</dbReference>
<accession>A0A2U3E9Q7</accession>
<keyword evidence="5" id="KW-0698">rRNA processing</keyword>